<dbReference type="Proteomes" id="UP000232688">
    <property type="component" value="Unassembled WGS sequence"/>
</dbReference>
<dbReference type="EMBL" id="LLXH01009489">
    <property type="protein sequence ID" value="PKC50614.1"/>
    <property type="molecule type" value="Genomic_DNA"/>
</dbReference>
<sequence>MLMIKSSTSSTSPLLLSFHSLLLCNVESIAKRDFIIAFLKLGKLRISVMFESIAKRDEFLNLGKITKCFCDKQVQ</sequence>
<dbReference type="AlphaFoldDB" id="A0A2N0QHT2"/>
<gene>
    <name evidence="1" type="ORF">RhiirA1_485813</name>
</gene>
<dbReference type="VEuPathDB" id="FungiDB:RhiirA1_485813"/>
<name>A0A2N0QHT2_9GLOM</name>
<proteinExistence type="predicted"/>
<protein>
    <submittedName>
        <fullName evidence="1">Uncharacterized protein</fullName>
    </submittedName>
</protein>
<reference evidence="1 2" key="1">
    <citation type="submission" date="2017-10" db="EMBL/GenBank/DDBJ databases">
        <title>Extensive intraspecific genome diversity in a model arbuscular mycorrhizal fungus.</title>
        <authorList>
            <person name="Chen E.C.H."/>
            <person name="Morin E."/>
            <person name="Baudet D."/>
            <person name="Noel J."/>
            <person name="Ndikumana S."/>
            <person name="Charron P."/>
            <person name="St-Onge C."/>
            <person name="Giorgi J."/>
            <person name="Grigoriev I.V."/>
            <person name="Roux C."/>
            <person name="Martin F.M."/>
            <person name="Corradi N."/>
        </authorList>
    </citation>
    <scope>NUCLEOTIDE SEQUENCE [LARGE SCALE GENOMIC DNA]</scope>
    <source>
        <strain evidence="1 2">A1</strain>
    </source>
</reference>
<organism evidence="1 2">
    <name type="scientific">Rhizophagus irregularis</name>
    <dbReference type="NCBI Taxonomy" id="588596"/>
    <lineage>
        <taxon>Eukaryota</taxon>
        <taxon>Fungi</taxon>
        <taxon>Fungi incertae sedis</taxon>
        <taxon>Mucoromycota</taxon>
        <taxon>Glomeromycotina</taxon>
        <taxon>Glomeromycetes</taxon>
        <taxon>Glomerales</taxon>
        <taxon>Glomeraceae</taxon>
        <taxon>Rhizophagus</taxon>
    </lineage>
</organism>
<comment type="caution">
    <text evidence="1">The sequence shown here is derived from an EMBL/GenBank/DDBJ whole genome shotgun (WGS) entry which is preliminary data.</text>
</comment>
<evidence type="ECO:0000313" key="1">
    <source>
        <dbReference type="EMBL" id="PKC50614.1"/>
    </source>
</evidence>
<accession>A0A2N0QHT2</accession>
<evidence type="ECO:0000313" key="2">
    <source>
        <dbReference type="Proteomes" id="UP000232688"/>
    </source>
</evidence>
<reference evidence="1 2" key="2">
    <citation type="submission" date="2017-10" db="EMBL/GenBank/DDBJ databases">
        <title>Genome analyses suggest a sexual origin of heterokaryosis in a supposedly ancient asexual fungus.</title>
        <authorList>
            <person name="Corradi N."/>
            <person name="Sedzielewska K."/>
            <person name="Noel J."/>
            <person name="Charron P."/>
            <person name="Farinelli L."/>
            <person name="Marton T."/>
            <person name="Kruger M."/>
            <person name="Pelin A."/>
            <person name="Brachmann A."/>
            <person name="Corradi N."/>
        </authorList>
    </citation>
    <scope>NUCLEOTIDE SEQUENCE [LARGE SCALE GENOMIC DNA]</scope>
    <source>
        <strain evidence="1 2">A1</strain>
    </source>
</reference>